<protein>
    <submittedName>
        <fullName evidence="1">Uncharacterized protein</fullName>
    </submittedName>
</protein>
<dbReference type="RefSeq" id="WP_025607999.1">
    <property type="nucleotide sequence ID" value="NZ_CP021235.1"/>
</dbReference>
<dbReference type="Proteomes" id="UP000266292">
    <property type="component" value="Chromosome"/>
</dbReference>
<dbReference type="AlphaFoldDB" id="A0A1X9YU83"/>
<dbReference type="EMBL" id="CP021235">
    <property type="protein sequence ID" value="ARS36437.1"/>
    <property type="molecule type" value="Genomic_DNA"/>
</dbReference>
<sequence>MNLSHFNKKPLEQRADIILKHGVYLAVRYRSQYIIRLYYVGQSFAEVWYEPRRDRFVLVRILSNQVGLQPYLEMVDISDIYQE</sequence>
<reference evidence="2" key="1">
    <citation type="submission" date="2017-05" db="EMBL/GenBank/DDBJ databases">
        <authorList>
            <person name="Ray J."/>
            <person name="Price M."/>
            <person name="Deutschbauer A."/>
        </authorList>
    </citation>
    <scope>NUCLEOTIDE SEQUENCE [LARGE SCALE GENOMIC DNA]</scope>
    <source>
        <strain evidence="2">DSM 19842</strain>
    </source>
</reference>
<name>A0A1X9YU83_9BACT</name>
<proteinExistence type="predicted"/>
<organism evidence="1 2">
    <name type="scientific">Pontibacter actiniarum</name>
    <dbReference type="NCBI Taxonomy" id="323450"/>
    <lineage>
        <taxon>Bacteria</taxon>
        <taxon>Pseudomonadati</taxon>
        <taxon>Bacteroidota</taxon>
        <taxon>Cytophagia</taxon>
        <taxon>Cytophagales</taxon>
        <taxon>Hymenobacteraceae</taxon>
        <taxon>Pontibacter</taxon>
    </lineage>
</organism>
<dbReference type="OrthoDB" id="853359at2"/>
<evidence type="ECO:0000313" key="2">
    <source>
        <dbReference type="Proteomes" id="UP000266292"/>
    </source>
</evidence>
<evidence type="ECO:0000313" key="1">
    <source>
        <dbReference type="EMBL" id="ARS36437.1"/>
    </source>
</evidence>
<accession>A0A1X9YU83</accession>
<gene>
    <name evidence="1" type="ORF">CA264_13880</name>
</gene>
<keyword evidence="2" id="KW-1185">Reference proteome</keyword>
<dbReference type="KEGG" id="pact:CA264_13880"/>